<reference evidence="3 4" key="2">
    <citation type="journal article" date="2011" name="J. Antibiot.">
        <title>Furaquinocins I and J: novel polyketide isoprenoid hybrid compounds from Streptomyces reveromyceticus SN-593.</title>
        <authorList>
            <person name="Panthee S."/>
            <person name="Takahashi S."/>
            <person name="Takagi H."/>
            <person name="Nogawa T."/>
            <person name="Oowada E."/>
            <person name="Uramoto M."/>
            <person name="Osada H."/>
        </authorList>
    </citation>
    <scope>NUCLEOTIDE SEQUENCE [LARGE SCALE GENOMIC DNA]</scope>
    <source>
        <strain evidence="3 4">SN-593</strain>
    </source>
</reference>
<dbReference type="SUPFAM" id="SSF63829">
    <property type="entry name" value="Calcium-dependent phosphotriesterase"/>
    <property type="match status" value="1"/>
</dbReference>
<keyword evidence="2" id="KW-0812">Transmembrane</keyword>
<gene>
    <name evidence="3" type="ORF">RVR_3469</name>
</gene>
<reference evidence="3 4" key="1">
    <citation type="journal article" date="2010" name="J. Bacteriol.">
        <title>Biochemical characterization of a novel indole prenyltransferase from Streptomyces sp. SN-593.</title>
        <authorList>
            <person name="Takahashi S."/>
            <person name="Takagi H."/>
            <person name="Toyoda A."/>
            <person name="Uramoto M."/>
            <person name="Nogawa T."/>
            <person name="Ueki M."/>
            <person name="Sakaki Y."/>
            <person name="Osada H."/>
        </authorList>
    </citation>
    <scope>NUCLEOTIDE SEQUENCE [LARGE SCALE GENOMIC DNA]</scope>
    <source>
        <strain evidence="3 4">SN-593</strain>
    </source>
</reference>
<keyword evidence="2" id="KW-1133">Transmembrane helix</keyword>
<dbReference type="Proteomes" id="UP000595703">
    <property type="component" value="Chromosome"/>
</dbReference>
<feature type="region of interest" description="Disordered" evidence="1">
    <location>
        <begin position="1"/>
        <end position="50"/>
    </location>
</feature>
<reference evidence="3 4" key="4">
    <citation type="journal article" date="2020" name="Sci. Rep.">
        <title>beta-carboline chemical signals induce reveromycin production through a LuxR family regulator in Streptomyces sp. SN-593.</title>
        <authorList>
            <person name="Panthee S."/>
            <person name="Kito N."/>
            <person name="Hayashi T."/>
            <person name="Shimizu T."/>
            <person name="Ishikawa J."/>
            <person name="Hamamoto H."/>
            <person name="Osada H."/>
            <person name="Takahashi S."/>
        </authorList>
    </citation>
    <scope>NUCLEOTIDE SEQUENCE [LARGE SCALE GENOMIC DNA]</scope>
    <source>
        <strain evidence="3 4">SN-593</strain>
    </source>
</reference>
<feature type="transmembrane region" description="Helical" evidence="2">
    <location>
        <begin position="56"/>
        <end position="74"/>
    </location>
</feature>
<feature type="compositionally biased region" description="Basic and acidic residues" evidence="1">
    <location>
        <begin position="189"/>
        <end position="208"/>
    </location>
</feature>
<evidence type="ECO:0000313" key="4">
    <source>
        <dbReference type="Proteomes" id="UP000595703"/>
    </source>
</evidence>
<name>A0A7U3US45_9ACTN</name>
<evidence type="ECO:0000313" key="3">
    <source>
        <dbReference type="EMBL" id="BBA97638.1"/>
    </source>
</evidence>
<protein>
    <submittedName>
        <fullName evidence="3">Uncharacterized protein</fullName>
    </submittedName>
</protein>
<dbReference type="AlphaFoldDB" id="A0A7U3US45"/>
<keyword evidence="2" id="KW-0472">Membrane</keyword>
<dbReference type="RefSeq" id="WP_202233901.1">
    <property type="nucleotide sequence ID" value="NZ_AP018365.1"/>
</dbReference>
<keyword evidence="4" id="KW-1185">Reference proteome</keyword>
<evidence type="ECO:0000256" key="2">
    <source>
        <dbReference type="SAM" id="Phobius"/>
    </source>
</evidence>
<dbReference type="KEGG" id="arev:RVR_3469"/>
<feature type="compositionally biased region" description="Gly residues" evidence="1">
    <location>
        <begin position="1"/>
        <end position="42"/>
    </location>
</feature>
<sequence>MGTGGTGTGTEGAAGRGPGDDGGQGPGDGGGQEPAGPDGGGAAPPPGRRRRTRNRVLALTVLLVLVAVVAVVKYRDRDKGTPYVPPRAGQASILLTPDQAGSGLDLNTIRTDDGMAFGPDGSLYVLRTDLFRITPDRQVSRVWRAGAYATGGLAVLPDGTVAVGVRGGVLRIDAHGKASTLAGSPDPAPGKDPDGSGDGKDGDGKDGGGTDGGGTDGSGARDAAGGTGTAGSTAAATGFVGVARPLGTRPDGALVVQDSTAVWAARGGAATKVLDTPVAGAYLDDDTDTKAVRPTADAEGDAYFVPTADPGPGLARRITRVTPSGKATQVAVPRTIPGLPGGPGGLTVQSLAGDGADGVYVDAVAGDSSGSGSGLNAYVVHLHDGTASVVAHSRTAAHGLDCALRHPVGALDLPCALPNGMAYHDGRLALDGMVHYTLEVSVS</sequence>
<evidence type="ECO:0000256" key="1">
    <source>
        <dbReference type="SAM" id="MobiDB-lite"/>
    </source>
</evidence>
<proteinExistence type="predicted"/>
<accession>A0A7U3US45</accession>
<feature type="compositionally biased region" description="Low complexity" evidence="1">
    <location>
        <begin position="218"/>
        <end position="232"/>
    </location>
</feature>
<organism evidence="3 4">
    <name type="scientific">Actinacidiphila reveromycinica</name>
    <dbReference type="NCBI Taxonomy" id="659352"/>
    <lineage>
        <taxon>Bacteria</taxon>
        <taxon>Bacillati</taxon>
        <taxon>Actinomycetota</taxon>
        <taxon>Actinomycetes</taxon>
        <taxon>Kitasatosporales</taxon>
        <taxon>Streptomycetaceae</taxon>
        <taxon>Actinacidiphila</taxon>
    </lineage>
</organism>
<feature type="region of interest" description="Disordered" evidence="1">
    <location>
        <begin position="177"/>
        <end position="232"/>
    </location>
</feature>
<reference evidence="3 4" key="3">
    <citation type="journal article" date="2011" name="Nat. Chem. Biol.">
        <title>Reveromycin A biosynthesis uses RevG and RevJ for stereospecific spiroacetal formation.</title>
        <authorList>
            <person name="Takahashi S."/>
            <person name="Toyoda A."/>
            <person name="Sekiyama Y."/>
            <person name="Takagi H."/>
            <person name="Nogawa T."/>
            <person name="Uramoto M."/>
            <person name="Suzuki R."/>
            <person name="Koshino H."/>
            <person name="Kumano T."/>
            <person name="Panthee S."/>
            <person name="Dairi T."/>
            <person name="Ishikawa J."/>
            <person name="Ikeda H."/>
            <person name="Sakaki Y."/>
            <person name="Osada H."/>
        </authorList>
    </citation>
    <scope>NUCLEOTIDE SEQUENCE [LARGE SCALE GENOMIC DNA]</scope>
    <source>
        <strain evidence="3 4">SN-593</strain>
    </source>
</reference>
<dbReference type="EMBL" id="AP018365">
    <property type="protein sequence ID" value="BBA97638.1"/>
    <property type="molecule type" value="Genomic_DNA"/>
</dbReference>